<evidence type="ECO:0000313" key="2">
    <source>
        <dbReference type="EMBL" id="MBF8458077.1"/>
    </source>
</evidence>
<keyword evidence="3" id="KW-1185">Reference proteome</keyword>
<feature type="transmembrane region" description="Helical" evidence="1">
    <location>
        <begin position="32"/>
        <end position="51"/>
    </location>
</feature>
<feature type="transmembrane region" description="Helical" evidence="1">
    <location>
        <begin position="226"/>
        <end position="246"/>
    </location>
</feature>
<feature type="transmembrane region" description="Helical" evidence="1">
    <location>
        <begin position="134"/>
        <end position="153"/>
    </location>
</feature>
<feature type="transmembrane region" description="Helical" evidence="1">
    <location>
        <begin position="266"/>
        <end position="290"/>
    </location>
</feature>
<name>A0ABS0FEJ4_9FLAO</name>
<feature type="transmembrane region" description="Helical" evidence="1">
    <location>
        <begin position="159"/>
        <end position="185"/>
    </location>
</feature>
<feature type="transmembrane region" description="Helical" evidence="1">
    <location>
        <begin position="79"/>
        <end position="100"/>
    </location>
</feature>
<evidence type="ECO:0000256" key="1">
    <source>
        <dbReference type="SAM" id="Phobius"/>
    </source>
</evidence>
<keyword evidence="1" id="KW-0472">Membrane</keyword>
<dbReference type="Proteomes" id="UP000660070">
    <property type="component" value="Unassembled WGS sequence"/>
</dbReference>
<protein>
    <submittedName>
        <fullName evidence="2">DUF4013 domain-containing protein</fullName>
    </submittedName>
</protein>
<sequence length="320" mass="36937">MMQFYQKRDFGTFISDTFTFFKENGKNYFKNYIMINGILLILMVVIFVFGYRELFSQMMGSNIQGQNYYFQAYFQENSVVLTLVSAIMFILFLMVMMISYSYPILYMKRLTETGNKNIKADEILSDLKNNSGRFIKFFLGLVFIVMPLAVILFGISAMLIIIVIGFFLLILMGPIIMNVVNFLMFDYFNTKKGFFESLSYAVRAQFSYKNGRDKSPFWKYWGSTTVMYLLIQTITSVFAIIPLMIISGAMVTIPQKGPQNIMEGSMGILFFSIYGVSILISFLMINVIFVNSGLQYYDSRTDLHRNLDLSEIDTIGTNEI</sequence>
<reference evidence="2 3" key="1">
    <citation type="submission" date="2020-11" db="EMBL/GenBank/DDBJ databases">
        <title>Kaistella gelatinilytica sp. nov., a flavobacterium isolated from Antarctic Soil.</title>
        <authorList>
            <person name="Li J."/>
        </authorList>
    </citation>
    <scope>NUCLEOTIDE SEQUENCE [LARGE SCALE GENOMIC DNA]</scope>
    <source>
        <strain evidence="2 3">G5-32</strain>
    </source>
</reference>
<proteinExistence type="predicted"/>
<dbReference type="EMBL" id="JADPVI010000004">
    <property type="protein sequence ID" value="MBF8458077.1"/>
    <property type="molecule type" value="Genomic_DNA"/>
</dbReference>
<organism evidence="2 3">
    <name type="scientific">Kaistella gelatinilytica</name>
    <dbReference type="NCBI Taxonomy" id="2787636"/>
    <lineage>
        <taxon>Bacteria</taxon>
        <taxon>Pseudomonadati</taxon>
        <taxon>Bacteroidota</taxon>
        <taxon>Flavobacteriia</taxon>
        <taxon>Flavobacteriales</taxon>
        <taxon>Weeksellaceae</taxon>
        <taxon>Chryseobacterium group</taxon>
        <taxon>Kaistella</taxon>
    </lineage>
</organism>
<keyword evidence="1" id="KW-0812">Transmembrane</keyword>
<accession>A0ABS0FEJ4</accession>
<comment type="caution">
    <text evidence="2">The sequence shown here is derived from an EMBL/GenBank/DDBJ whole genome shotgun (WGS) entry which is preliminary data.</text>
</comment>
<gene>
    <name evidence="2" type="ORF">IV494_12915</name>
</gene>
<dbReference type="RefSeq" id="WP_196080551.1">
    <property type="nucleotide sequence ID" value="NZ_JADPVI010000004.1"/>
</dbReference>
<keyword evidence="1" id="KW-1133">Transmembrane helix</keyword>
<evidence type="ECO:0000313" key="3">
    <source>
        <dbReference type="Proteomes" id="UP000660070"/>
    </source>
</evidence>